<evidence type="ECO:0000313" key="1">
    <source>
        <dbReference type="EMBL" id="EEG57005.1"/>
    </source>
</evidence>
<dbReference type="AlphaFoldDB" id="C0CV70"/>
<evidence type="ECO:0000313" key="2">
    <source>
        <dbReference type="Proteomes" id="UP000004756"/>
    </source>
</evidence>
<organism evidence="1 2">
    <name type="scientific">[Clostridium] asparagiforme DSM 15981</name>
    <dbReference type="NCBI Taxonomy" id="518636"/>
    <lineage>
        <taxon>Bacteria</taxon>
        <taxon>Bacillati</taxon>
        <taxon>Bacillota</taxon>
        <taxon>Clostridia</taxon>
        <taxon>Lachnospirales</taxon>
        <taxon>Lachnospiraceae</taxon>
        <taxon>Enterocloster</taxon>
    </lineage>
</organism>
<proteinExistence type="predicted"/>
<dbReference type="HOGENOM" id="CLU_155090_0_0_9"/>
<reference evidence="1 2" key="1">
    <citation type="submission" date="2009-02" db="EMBL/GenBank/DDBJ databases">
        <title>Draft genome sequence of Clostridium asparagiforme (DSM 15981).</title>
        <authorList>
            <person name="Sudarsanam P."/>
            <person name="Ley R."/>
            <person name="Guruge J."/>
            <person name="Turnbaugh P.J."/>
            <person name="Mahowald M."/>
            <person name="Liep D."/>
            <person name="Gordon J."/>
        </authorList>
    </citation>
    <scope>NUCLEOTIDE SEQUENCE [LARGE SCALE GENOMIC DNA]</scope>
    <source>
        <strain evidence="1 2">DSM 15981</strain>
    </source>
</reference>
<accession>C0CV70</accession>
<comment type="caution">
    <text evidence="1">The sequence shown here is derived from an EMBL/GenBank/DDBJ whole genome shotgun (WGS) entry which is preliminary data.</text>
</comment>
<name>C0CV70_9FIRM</name>
<sequence>MQPKTGPHKGLILLPGCPPGGKELNMKDTMILKDGTIIELETGASLRDIRVVAPDRAAMAATWAKLTPENLAVVQVKNEAGLTAGNYTDLVLDDETSKVAADGTVLTSYRLRPKTDLERLEERVGAVETGQDVQDGAINDLGTVVGEIAGEVMV</sequence>
<protein>
    <submittedName>
        <fullName evidence="1">Uncharacterized protein</fullName>
    </submittedName>
</protein>
<dbReference type="Proteomes" id="UP000004756">
    <property type="component" value="Unassembled WGS sequence"/>
</dbReference>
<gene>
    <name evidence="1" type="ORF">CLOSTASPAR_00871</name>
</gene>
<dbReference type="EMBL" id="ACCJ01000035">
    <property type="protein sequence ID" value="EEG57005.1"/>
    <property type="molecule type" value="Genomic_DNA"/>
</dbReference>
<keyword evidence="2" id="KW-1185">Reference proteome</keyword>